<dbReference type="STRING" id="260086.SAMN05216207_107015"/>
<dbReference type="PANTHER" id="PTHR45674:SF4">
    <property type="entry name" value="DNA LIGASE 1"/>
    <property type="match status" value="1"/>
</dbReference>
<evidence type="ECO:0000256" key="2">
    <source>
        <dbReference type="ARBA" id="ARBA00022598"/>
    </source>
</evidence>
<comment type="catalytic activity">
    <reaction evidence="3">
        <text>ATP + (deoxyribonucleotide)n-3'-hydroxyl + 5'-phospho-(deoxyribonucleotide)m = (deoxyribonucleotide)n+m + AMP + diphosphate.</text>
        <dbReference type="EC" id="6.5.1.1"/>
    </reaction>
</comment>
<dbReference type="GO" id="GO:0006281">
    <property type="term" value="P:DNA repair"/>
    <property type="evidence" value="ECO:0007669"/>
    <property type="project" value="InterPro"/>
</dbReference>
<gene>
    <name evidence="5" type="ORF">SAMN05216207_107015</name>
</gene>
<dbReference type="Pfam" id="PF01068">
    <property type="entry name" value="DNA_ligase_A_M"/>
    <property type="match status" value="1"/>
</dbReference>
<dbReference type="Gene3D" id="3.30.470.30">
    <property type="entry name" value="DNA ligase/mRNA capping enzyme"/>
    <property type="match status" value="1"/>
</dbReference>
<keyword evidence="2 5" id="KW-0436">Ligase</keyword>
<dbReference type="Proteomes" id="UP000199614">
    <property type="component" value="Unassembled WGS sequence"/>
</dbReference>
<protein>
    <submittedName>
        <fullName evidence="5">ATP dependent DNA ligase domain-containing protein</fullName>
    </submittedName>
</protein>
<accession>A0A1I5HND8</accession>
<dbReference type="EMBL" id="FOUY01000070">
    <property type="protein sequence ID" value="SFO49815.1"/>
    <property type="molecule type" value="Genomic_DNA"/>
</dbReference>
<dbReference type="PROSITE" id="PS50160">
    <property type="entry name" value="DNA_LIGASE_A3"/>
    <property type="match status" value="1"/>
</dbReference>
<dbReference type="GO" id="GO:0005524">
    <property type="term" value="F:ATP binding"/>
    <property type="evidence" value="ECO:0007669"/>
    <property type="project" value="InterPro"/>
</dbReference>
<dbReference type="PANTHER" id="PTHR45674">
    <property type="entry name" value="DNA LIGASE 1/3 FAMILY MEMBER"/>
    <property type="match status" value="1"/>
</dbReference>
<name>A0A1I5HND8_PSUAM</name>
<dbReference type="Gene3D" id="3.30.1490.70">
    <property type="match status" value="1"/>
</dbReference>
<organism evidence="5 6">
    <name type="scientific">Pseudonocardia ammonioxydans</name>
    <dbReference type="NCBI Taxonomy" id="260086"/>
    <lineage>
        <taxon>Bacteria</taxon>
        <taxon>Bacillati</taxon>
        <taxon>Actinomycetota</taxon>
        <taxon>Actinomycetes</taxon>
        <taxon>Pseudonocardiales</taxon>
        <taxon>Pseudonocardiaceae</taxon>
        <taxon>Pseudonocardia</taxon>
    </lineage>
</organism>
<reference evidence="5 6" key="1">
    <citation type="submission" date="2016-10" db="EMBL/GenBank/DDBJ databases">
        <authorList>
            <person name="de Groot N.N."/>
        </authorList>
    </citation>
    <scope>NUCLEOTIDE SEQUENCE [LARGE SCALE GENOMIC DNA]</scope>
    <source>
        <strain evidence="5 6">CGMCC 4.1877</strain>
    </source>
</reference>
<dbReference type="GO" id="GO:0006310">
    <property type="term" value="P:DNA recombination"/>
    <property type="evidence" value="ECO:0007669"/>
    <property type="project" value="InterPro"/>
</dbReference>
<dbReference type="GO" id="GO:0003910">
    <property type="term" value="F:DNA ligase (ATP) activity"/>
    <property type="evidence" value="ECO:0007669"/>
    <property type="project" value="UniProtKB-EC"/>
</dbReference>
<dbReference type="AlphaFoldDB" id="A0A1I5HND8"/>
<feature type="domain" description="ATP-dependent DNA ligase family profile" evidence="4">
    <location>
        <begin position="57"/>
        <end position="182"/>
    </location>
</feature>
<proteinExistence type="inferred from homology"/>
<comment type="similarity">
    <text evidence="1">Belongs to the ATP-dependent DNA ligase family.</text>
</comment>
<dbReference type="InterPro" id="IPR012340">
    <property type="entry name" value="NA-bd_OB-fold"/>
</dbReference>
<dbReference type="Gene3D" id="2.40.50.140">
    <property type="entry name" value="Nucleic acid-binding proteins"/>
    <property type="match status" value="1"/>
</dbReference>
<dbReference type="InterPro" id="IPR012310">
    <property type="entry name" value="DNA_ligase_ATP-dep_cent"/>
</dbReference>
<evidence type="ECO:0000313" key="6">
    <source>
        <dbReference type="Proteomes" id="UP000199614"/>
    </source>
</evidence>
<evidence type="ECO:0000259" key="4">
    <source>
        <dbReference type="PROSITE" id="PS50160"/>
    </source>
</evidence>
<keyword evidence="6" id="KW-1185">Reference proteome</keyword>
<evidence type="ECO:0000313" key="5">
    <source>
        <dbReference type="EMBL" id="SFO49815.1"/>
    </source>
</evidence>
<evidence type="ECO:0000256" key="1">
    <source>
        <dbReference type="ARBA" id="ARBA00007572"/>
    </source>
</evidence>
<dbReference type="RefSeq" id="WP_177238830.1">
    <property type="nucleotide sequence ID" value="NZ_FOUY01000070.1"/>
</dbReference>
<dbReference type="InterPro" id="IPR050191">
    <property type="entry name" value="ATP-dep_DNA_ligase"/>
</dbReference>
<sequence>MIAFHGRRVQLQSRQQRSLTHQFPDIAHAVGEQLPPGTVVDGELVALRDGRIDFTALTTRNAQRFLVVFDVLADRGQDVRAEPLWSRRDRLASLVGDADDGVLLAPAVDEVTAARIWMERHAELGIEGLVVKALAAPYRPRQVTWSKVRATHTTEAVVGAVIGPITQPHALILGQHDRHGQLRIIGRTQRLCRDAATELGDRLTPPRGGHPWPAVIPGGRLGLPGATDDVTHTPVRPTLVVEIDVDTAVEHGRARHGVRYRRLRPDLLPDDLQASGAS</sequence>
<evidence type="ECO:0000256" key="3">
    <source>
        <dbReference type="ARBA" id="ARBA00034003"/>
    </source>
</evidence>
<dbReference type="SUPFAM" id="SSF56091">
    <property type="entry name" value="DNA ligase/mRNA capping enzyme, catalytic domain"/>
    <property type="match status" value="1"/>
</dbReference>